<dbReference type="Proteomes" id="UP000584374">
    <property type="component" value="Unassembled WGS sequence"/>
</dbReference>
<keyword evidence="2" id="KW-0333">Golgi apparatus</keyword>
<evidence type="ECO:0000256" key="2">
    <source>
        <dbReference type="ARBA" id="ARBA00023034"/>
    </source>
</evidence>
<reference evidence="6 7" key="1">
    <citation type="submission" date="2020-08" db="EMBL/GenBank/DDBJ databases">
        <title>Sequencing the genomes of 1000 actinobacteria strains.</title>
        <authorList>
            <person name="Klenk H.-P."/>
        </authorList>
    </citation>
    <scope>NUCLEOTIDE SEQUENCE [LARGE SCALE GENOMIC DNA]</scope>
    <source>
        <strain evidence="6 7">DSM 45584</strain>
    </source>
</reference>
<keyword evidence="7" id="KW-1185">Reference proteome</keyword>
<dbReference type="InterPro" id="IPR008628">
    <property type="entry name" value="GPP34-like"/>
</dbReference>
<comment type="subcellular location">
    <subcellularLocation>
        <location evidence="1">Golgi apparatus membrane</location>
        <topology evidence="1">Peripheral membrane protein</topology>
        <orientation evidence="1">Cytoplasmic side</orientation>
    </subcellularLocation>
</comment>
<comment type="caution">
    <text evidence="6">The sequence shown here is derived from an EMBL/GenBank/DDBJ whole genome shotgun (WGS) entry which is preliminary data.</text>
</comment>
<accession>A0A840Q6M2</accession>
<feature type="transmembrane region" description="Helical" evidence="5">
    <location>
        <begin position="157"/>
        <end position="175"/>
    </location>
</feature>
<dbReference type="GO" id="GO:0012505">
    <property type="term" value="C:endomembrane system"/>
    <property type="evidence" value="ECO:0007669"/>
    <property type="project" value="UniProtKB-ARBA"/>
</dbReference>
<proteinExistence type="predicted"/>
<keyword evidence="4 5" id="KW-0472">Membrane</keyword>
<evidence type="ECO:0000256" key="1">
    <source>
        <dbReference type="ARBA" id="ARBA00004255"/>
    </source>
</evidence>
<dbReference type="InterPro" id="IPR038261">
    <property type="entry name" value="GPP34-like_sf"/>
</dbReference>
<keyword evidence="5" id="KW-1133">Transmembrane helix</keyword>
<evidence type="ECO:0000256" key="3">
    <source>
        <dbReference type="ARBA" id="ARBA00023121"/>
    </source>
</evidence>
<evidence type="ECO:0000256" key="4">
    <source>
        <dbReference type="ARBA" id="ARBA00023136"/>
    </source>
</evidence>
<feature type="transmembrane region" description="Helical" evidence="5">
    <location>
        <begin position="196"/>
        <end position="215"/>
    </location>
</feature>
<sequence>MAEFSNPLALPDELTLLLHKDNGSYYVSTNPNTATAAAEVGELALRDRVELVGTAVRLVDDGSSGLPWMDRLLADFQAMSGRENHPVELSWWLPTHTNAFVTHRTVLVEHGLLRRERRKFLGVLPDDRYYPDRTVREALLTELHQVASNERPIDGRLALLSALVYRSGLIYVLGFDRAQRTRLKSIAETEDLSNTVGAAVAAMLVAITTVPAIIVSTGG</sequence>
<dbReference type="AlphaFoldDB" id="A0A840Q6M2"/>
<evidence type="ECO:0008006" key="8">
    <source>
        <dbReference type="Google" id="ProtNLM"/>
    </source>
</evidence>
<name>A0A840Q6M2_9PSEU</name>
<dbReference type="EMBL" id="JACHIW010000001">
    <property type="protein sequence ID" value="MBB5154358.1"/>
    <property type="molecule type" value="Genomic_DNA"/>
</dbReference>
<dbReference type="GO" id="GO:0005737">
    <property type="term" value="C:cytoplasm"/>
    <property type="evidence" value="ECO:0007669"/>
    <property type="project" value="UniProtKB-ARBA"/>
</dbReference>
<evidence type="ECO:0000256" key="5">
    <source>
        <dbReference type="SAM" id="Phobius"/>
    </source>
</evidence>
<evidence type="ECO:0000313" key="6">
    <source>
        <dbReference type="EMBL" id="MBB5154358.1"/>
    </source>
</evidence>
<dbReference type="Pfam" id="PF05719">
    <property type="entry name" value="GPP34"/>
    <property type="match status" value="1"/>
</dbReference>
<keyword evidence="3" id="KW-0446">Lipid-binding</keyword>
<evidence type="ECO:0000313" key="7">
    <source>
        <dbReference type="Proteomes" id="UP000584374"/>
    </source>
</evidence>
<organism evidence="6 7">
    <name type="scientific">Saccharopolyspora phatthalungensis</name>
    <dbReference type="NCBI Taxonomy" id="664693"/>
    <lineage>
        <taxon>Bacteria</taxon>
        <taxon>Bacillati</taxon>
        <taxon>Actinomycetota</taxon>
        <taxon>Actinomycetes</taxon>
        <taxon>Pseudonocardiales</taxon>
        <taxon>Pseudonocardiaceae</taxon>
        <taxon>Saccharopolyspora</taxon>
    </lineage>
</organism>
<keyword evidence="5" id="KW-0812">Transmembrane</keyword>
<gene>
    <name evidence="6" type="ORF">BJ970_001892</name>
</gene>
<protein>
    <recommendedName>
        <fullName evidence="8">GPP34 family phosphoprotein</fullName>
    </recommendedName>
</protein>
<dbReference type="Gene3D" id="1.10.3630.10">
    <property type="entry name" value="yeast vps74-n-term truncation variant domain like"/>
    <property type="match status" value="1"/>
</dbReference>
<dbReference type="GO" id="GO:0070273">
    <property type="term" value="F:phosphatidylinositol-4-phosphate binding"/>
    <property type="evidence" value="ECO:0007669"/>
    <property type="project" value="InterPro"/>
</dbReference>
<dbReference type="RefSeq" id="WP_184725904.1">
    <property type="nucleotide sequence ID" value="NZ_JACHIW010000001.1"/>
</dbReference>